<reference evidence="1" key="1">
    <citation type="journal article" date="2002" name="Nature">
        <title>The genome sequence and structure of rice chromosome 1.</title>
        <authorList>
            <person name="Sasaki T."/>
            <person name="Matsumoto T."/>
            <person name="Yamamoto K."/>
            <person name="Sakata K."/>
            <person name="Baba T."/>
            <person name="Katayose Y."/>
            <person name="Wu J."/>
            <person name="Niimura Y."/>
            <person name="Cheng Z."/>
            <person name="Nagamura Y."/>
            <person name="Antonio B.A."/>
            <person name="Kanamori H."/>
            <person name="Hosokawa S."/>
            <person name="Masukawa M."/>
            <person name="Arikawa K."/>
            <person name="Chiden Y."/>
            <person name="Hayashi M."/>
            <person name="Okamoto M."/>
            <person name="Ando T."/>
            <person name="Aoki H."/>
            <person name="Arita K."/>
            <person name="Hamada M."/>
            <person name="Harada C."/>
            <person name="Hijishita S."/>
            <person name="Honda M."/>
            <person name="Ichikawa Y."/>
            <person name="Idonuma A."/>
            <person name="Iijima M."/>
            <person name="Ikeda M."/>
            <person name="Ikeno M."/>
            <person name="Itoh S."/>
            <person name="Itoh T."/>
            <person name="Itoh Y."/>
            <person name="Itoh Y."/>
            <person name="Iwabuchi A."/>
            <person name="Kamiya K."/>
            <person name="Karasawa W."/>
            <person name="Katagiri S."/>
            <person name="Kikuta A."/>
            <person name="Kobayashi N."/>
            <person name="Kono I."/>
            <person name="Machita K."/>
            <person name="Maehara T."/>
            <person name="Mizuno H."/>
            <person name="Mizubayashi T."/>
            <person name="Mukai Y."/>
            <person name="Nagasaki H."/>
            <person name="Nakashima M."/>
            <person name="Nakama Y."/>
            <person name="Nakamichi Y."/>
            <person name="Nakamura M."/>
            <person name="Namiki N."/>
            <person name="Negishi M."/>
            <person name="Ohta I."/>
            <person name="Ono N."/>
            <person name="Saji S."/>
            <person name="Sakai K."/>
            <person name="Shibata M."/>
            <person name="Shimokawa T."/>
            <person name="Shomura A."/>
            <person name="Song J."/>
            <person name="Takazaki Y."/>
            <person name="Terasawa K."/>
            <person name="Tsuji K."/>
            <person name="Waki K."/>
            <person name="Yamagata H."/>
            <person name="Yamane H."/>
            <person name="Yoshiki S."/>
            <person name="Yoshihara R."/>
            <person name="Yukawa K."/>
            <person name="Zhong H."/>
            <person name="Iwama H."/>
            <person name="Endo T."/>
            <person name="Ito H."/>
            <person name="Hahn J.H."/>
            <person name="Kim H.I."/>
            <person name="Eun M.Y."/>
            <person name="Yano M."/>
            <person name="Jiang J."/>
            <person name="Gojobori T."/>
        </authorList>
    </citation>
    <scope>NUCLEOTIDE SEQUENCE [LARGE SCALE GENOMIC DNA]</scope>
</reference>
<dbReference type="Proteomes" id="UP000817658">
    <property type="component" value="Chromosome 1"/>
</dbReference>
<dbReference type="EMBL" id="AP003372">
    <property type="protein sequence ID" value="BAB89080.1"/>
    <property type="molecule type" value="Genomic_DNA"/>
</dbReference>
<sequence>MQLRIGCQVPPELPSSTVAGNALPASTFSLHRRPPLQPRRSSSSIVALGRRCHRWVREEEKKIVLHFPEAEIHRSSIVAVNPKFAVVF</sequence>
<name>Q8S0W0_ORYSJ</name>
<accession>Q8S0W0</accession>
<proteinExistence type="predicted"/>
<gene>
    <name evidence="1" type="primary">OJ1014_G12.14</name>
</gene>
<protein>
    <submittedName>
        <fullName evidence="1">Uncharacterized protein</fullName>
    </submittedName>
</protein>
<organism evidence="1">
    <name type="scientific">Oryza sativa subsp. japonica</name>
    <name type="common">Rice</name>
    <dbReference type="NCBI Taxonomy" id="39947"/>
    <lineage>
        <taxon>Eukaryota</taxon>
        <taxon>Viridiplantae</taxon>
        <taxon>Streptophyta</taxon>
        <taxon>Embryophyta</taxon>
        <taxon>Tracheophyta</taxon>
        <taxon>Spermatophyta</taxon>
        <taxon>Magnoliopsida</taxon>
        <taxon>Liliopsida</taxon>
        <taxon>Poales</taxon>
        <taxon>Poaceae</taxon>
        <taxon>BOP clade</taxon>
        <taxon>Oryzoideae</taxon>
        <taxon>Oryzeae</taxon>
        <taxon>Oryzinae</taxon>
        <taxon>Oryza</taxon>
        <taxon>Oryza sativa</taxon>
    </lineage>
</organism>
<evidence type="ECO:0000313" key="1">
    <source>
        <dbReference type="EMBL" id="BAB89080.1"/>
    </source>
</evidence>
<dbReference type="AlphaFoldDB" id="Q8S0W0"/>